<keyword evidence="7" id="KW-1185">Reference proteome</keyword>
<keyword evidence="2" id="KW-0378">Hydrolase</keyword>
<dbReference type="PANTHER" id="PTHR30480:SF16">
    <property type="entry name" value="GLYCOSIDE HYDROLASE FAMILY 3 DOMAIN PROTEIN"/>
    <property type="match status" value="1"/>
</dbReference>
<evidence type="ECO:0000313" key="7">
    <source>
        <dbReference type="Proteomes" id="UP000294558"/>
    </source>
</evidence>
<comment type="similarity">
    <text evidence="1">Belongs to the glycosyl hydrolase 3 family.</text>
</comment>
<protein>
    <submittedName>
        <fullName evidence="6">Beta-N-acetylhexosaminidase</fullName>
    </submittedName>
</protein>
<dbReference type="InterPro" id="IPR036962">
    <property type="entry name" value="Glyco_hydro_3_N_sf"/>
</dbReference>
<dbReference type="InterPro" id="IPR019800">
    <property type="entry name" value="Glyco_hydro_3_AS"/>
</dbReference>
<dbReference type="GO" id="GO:0005975">
    <property type="term" value="P:carbohydrate metabolic process"/>
    <property type="evidence" value="ECO:0007669"/>
    <property type="project" value="InterPro"/>
</dbReference>
<comment type="caution">
    <text evidence="6">The sequence shown here is derived from an EMBL/GenBank/DDBJ whole genome shotgun (WGS) entry which is preliminary data.</text>
</comment>
<dbReference type="PANTHER" id="PTHR30480">
    <property type="entry name" value="BETA-HEXOSAMINIDASE-RELATED"/>
    <property type="match status" value="1"/>
</dbReference>
<sequence length="514" mass="53108">MTAGTPLSSPNSTPTTTTTTPTTTPDSTVVTEQHSPALGVLMPGFVGTTLPDWLAELLRHGLGGVCLFAHNIVSPAQVAALTGAIRAANPNAIVAIDEEGGDVTRLHQHDGSPFPGNAVLGRIDDLDVTVAVAREVGAQLADVGIHLTFAPDADVNSNPDNPVIGVRSFGADPASVAAHTAAWTSGVQAAGVAACAKHFPGHGDTSTDSHVSEPVVTADAATIMNRELVPFVAAVEAGTRSIMTSHIRVPALDPDSVATFSTTILTDLLRDRLGFDGVIVTDALDMVGASGTRGIPAAAVEAVAAGADLLCLGQRGSESEVAEIAEALMSADRAGRLPAGRLVAAAERCLGLAQWAAEHRPVDRSHTTATYERLTDPQRLAASFTLSERARSALAADTRPVRWVRIDPELNVAVGVTPLGPFFDGGAVPSLVVPVDDRAVAAEYVAEPGVTTLVVGREFHRDPGALDAAMAIAERSEALIVDMGYAHSDHVDIATFGASRRIGEALLRLVEESA</sequence>
<feature type="compositionally biased region" description="Low complexity" evidence="4">
    <location>
        <begin position="1"/>
        <end position="28"/>
    </location>
</feature>
<evidence type="ECO:0000259" key="5">
    <source>
        <dbReference type="Pfam" id="PF00933"/>
    </source>
</evidence>
<evidence type="ECO:0000256" key="3">
    <source>
        <dbReference type="ARBA" id="ARBA00023295"/>
    </source>
</evidence>
<gene>
    <name evidence="6" type="ORF">BDK89_0492</name>
</gene>
<dbReference type="SUPFAM" id="SSF51445">
    <property type="entry name" value="(Trans)glycosidases"/>
    <property type="match status" value="1"/>
</dbReference>
<feature type="region of interest" description="Disordered" evidence="4">
    <location>
        <begin position="1"/>
        <end position="29"/>
    </location>
</feature>
<evidence type="ECO:0000256" key="2">
    <source>
        <dbReference type="ARBA" id="ARBA00022801"/>
    </source>
</evidence>
<proteinExistence type="inferred from homology"/>
<dbReference type="GO" id="GO:0009254">
    <property type="term" value="P:peptidoglycan turnover"/>
    <property type="evidence" value="ECO:0007669"/>
    <property type="project" value="TreeGrafter"/>
</dbReference>
<dbReference type="InterPro" id="IPR017853">
    <property type="entry name" value="GH"/>
</dbReference>
<name>A0A4R7HXT1_9ACTN</name>
<dbReference type="InterPro" id="IPR001764">
    <property type="entry name" value="Glyco_hydro_3_N"/>
</dbReference>
<reference evidence="6 7" key="1">
    <citation type="submission" date="2019-03" db="EMBL/GenBank/DDBJ databases">
        <title>Sequencing the genomes of 1000 actinobacteria strains.</title>
        <authorList>
            <person name="Klenk H.-P."/>
        </authorList>
    </citation>
    <scope>NUCLEOTIDE SEQUENCE [LARGE SCALE GENOMIC DNA]</scope>
    <source>
        <strain evidence="6 7">DSM 18936</strain>
    </source>
</reference>
<feature type="domain" description="Glycoside hydrolase family 3 N-terminal" evidence="5">
    <location>
        <begin position="56"/>
        <end position="350"/>
    </location>
</feature>
<dbReference type="Gene3D" id="3.20.20.300">
    <property type="entry name" value="Glycoside hydrolase, family 3, N-terminal domain"/>
    <property type="match status" value="1"/>
</dbReference>
<evidence type="ECO:0000313" key="6">
    <source>
        <dbReference type="EMBL" id="TDT14933.1"/>
    </source>
</evidence>
<organism evidence="6 7">
    <name type="scientific">Ilumatobacter fluminis</name>
    <dbReference type="NCBI Taxonomy" id="467091"/>
    <lineage>
        <taxon>Bacteria</taxon>
        <taxon>Bacillati</taxon>
        <taxon>Actinomycetota</taxon>
        <taxon>Acidimicrobiia</taxon>
        <taxon>Acidimicrobiales</taxon>
        <taxon>Ilumatobacteraceae</taxon>
        <taxon>Ilumatobacter</taxon>
    </lineage>
</organism>
<dbReference type="Proteomes" id="UP000294558">
    <property type="component" value="Unassembled WGS sequence"/>
</dbReference>
<evidence type="ECO:0000256" key="1">
    <source>
        <dbReference type="ARBA" id="ARBA00005336"/>
    </source>
</evidence>
<dbReference type="GO" id="GO:0004553">
    <property type="term" value="F:hydrolase activity, hydrolyzing O-glycosyl compounds"/>
    <property type="evidence" value="ECO:0007669"/>
    <property type="project" value="InterPro"/>
</dbReference>
<keyword evidence="3" id="KW-0326">Glycosidase</keyword>
<dbReference type="AlphaFoldDB" id="A0A4R7HXT1"/>
<dbReference type="Pfam" id="PF00933">
    <property type="entry name" value="Glyco_hydro_3"/>
    <property type="match status" value="1"/>
</dbReference>
<dbReference type="PROSITE" id="PS00775">
    <property type="entry name" value="GLYCOSYL_HYDROL_F3"/>
    <property type="match status" value="1"/>
</dbReference>
<accession>A0A4R7HXT1</accession>
<dbReference type="InterPro" id="IPR050226">
    <property type="entry name" value="NagZ_Beta-hexosaminidase"/>
</dbReference>
<evidence type="ECO:0000256" key="4">
    <source>
        <dbReference type="SAM" id="MobiDB-lite"/>
    </source>
</evidence>
<dbReference type="EMBL" id="SOAU01000001">
    <property type="protein sequence ID" value="TDT14933.1"/>
    <property type="molecule type" value="Genomic_DNA"/>
</dbReference>